<dbReference type="EMBL" id="CM042887">
    <property type="protein sequence ID" value="KAI4329731.1"/>
    <property type="molecule type" value="Genomic_DNA"/>
</dbReference>
<dbReference type="Proteomes" id="UP001057402">
    <property type="component" value="Chromosome 8"/>
</dbReference>
<evidence type="ECO:0000313" key="1">
    <source>
        <dbReference type="EMBL" id="KAI4329731.1"/>
    </source>
</evidence>
<proteinExistence type="predicted"/>
<sequence length="341" mass="37796">MKIQPVDFEIGEAPVAAAAAKSRLKRLFERQFSSMLRIPSLERMSSLEKARCEDVAGEFDPSSVFLGKMVRNYLEECEKHPAAGRCGGKNRCHCFSSNSTDSSDNEVDFFCGYGNKNSECRCTLETLKVLVLCACVSEKNLYADVARIVEKPRACKRKDFSLAAGLSAIIDGLVAVGYDASTCKCRWEKSPCTPAGGYEFISVMIQGERVIVDIDFRSQFEIARPTKKYKSILGTLPTIFVGKEDRLRKIITIVSEAAKQSLKKRGMPVPPWRKTEYIMAKWFSDPIANPAPSEEKELEVDEGGSEGVFPEPPPLVFAEVKPKSMQMGMERVSGLTSVIEA</sequence>
<keyword evidence="2" id="KW-1185">Reference proteome</keyword>
<gene>
    <name evidence="1" type="ORF">MLD38_028082</name>
</gene>
<comment type="caution">
    <text evidence="1">The sequence shown here is derived from an EMBL/GenBank/DDBJ whole genome shotgun (WGS) entry which is preliminary data.</text>
</comment>
<organism evidence="1 2">
    <name type="scientific">Melastoma candidum</name>
    <dbReference type="NCBI Taxonomy" id="119954"/>
    <lineage>
        <taxon>Eukaryota</taxon>
        <taxon>Viridiplantae</taxon>
        <taxon>Streptophyta</taxon>
        <taxon>Embryophyta</taxon>
        <taxon>Tracheophyta</taxon>
        <taxon>Spermatophyta</taxon>
        <taxon>Magnoliopsida</taxon>
        <taxon>eudicotyledons</taxon>
        <taxon>Gunneridae</taxon>
        <taxon>Pentapetalae</taxon>
        <taxon>rosids</taxon>
        <taxon>malvids</taxon>
        <taxon>Myrtales</taxon>
        <taxon>Melastomataceae</taxon>
        <taxon>Melastomatoideae</taxon>
        <taxon>Melastomateae</taxon>
        <taxon>Melastoma</taxon>
    </lineage>
</organism>
<evidence type="ECO:0000313" key="2">
    <source>
        <dbReference type="Proteomes" id="UP001057402"/>
    </source>
</evidence>
<accession>A0ACB9N477</accession>
<protein>
    <submittedName>
        <fullName evidence="1">Uncharacterized protein</fullName>
    </submittedName>
</protein>
<reference evidence="2" key="1">
    <citation type="journal article" date="2023" name="Front. Plant Sci.">
        <title>Chromosomal-level genome assembly of Melastoma candidum provides insights into trichome evolution.</title>
        <authorList>
            <person name="Zhong Y."/>
            <person name="Wu W."/>
            <person name="Sun C."/>
            <person name="Zou P."/>
            <person name="Liu Y."/>
            <person name="Dai S."/>
            <person name="Zhou R."/>
        </authorList>
    </citation>
    <scope>NUCLEOTIDE SEQUENCE [LARGE SCALE GENOMIC DNA]</scope>
</reference>
<name>A0ACB9N477_9MYRT</name>